<reference evidence="1 2" key="1">
    <citation type="submission" date="2018-03" db="EMBL/GenBank/DDBJ databases">
        <authorList>
            <person name="Keele B.F."/>
        </authorList>
    </citation>
    <scope>NUCLEOTIDE SEQUENCE [LARGE SCALE GENOMIC DNA]</scope>
    <source>
        <strain evidence="1 2">D20</strain>
    </source>
</reference>
<evidence type="ECO:0000313" key="1">
    <source>
        <dbReference type="EMBL" id="PTD95222.1"/>
    </source>
</evidence>
<accession>A0A2T4IBS7</accession>
<evidence type="ECO:0000313" key="2">
    <source>
        <dbReference type="Proteomes" id="UP000241193"/>
    </source>
</evidence>
<keyword evidence="2" id="KW-1185">Reference proteome</keyword>
<dbReference type="OrthoDB" id="5297707at2"/>
<name>A0A2T4IBS7_9RHOO</name>
<reference evidence="1 2" key="2">
    <citation type="submission" date="2018-04" db="EMBL/GenBank/DDBJ databases">
        <title>Thauera lacus sp. nov., isolated from an saline lake in Inner Mongolia, China.</title>
        <authorList>
            <person name="Liang Q.-Y."/>
        </authorList>
    </citation>
    <scope>NUCLEOTIDE SEQUENCE [LARGE SCALE GENOMIC DNA]</scope>
    <source>
        <strain evidence="1 2">D20</strain>
    </source>
</reference>
<sequence length="503" mass="54701">MLAPPEPAALDAVKAWLAAEPDDDPEADLGALRTHYAVLRNPGVPAGEFRSCLALMDVRALDICERFRIRLLDASLPLPRALRVPAEALIDALLDLASGLERLVEEGRGRWARALHADIVPLARRALRLAAEAHLLASMIGAAAPAGFWLRVLALLGSSASVDADDEHHREVRGEAARIFALAVLQPESLTGRELLWVREFLELAQVAAEISHEAPEGDGAAFWLDPTRDAPPVATVRRAPPAVPELVHFSARGLALHAAARMEWLEERIAQAEVVGLERDAELLEPDTSGLPAGLPPVEALNLLRRMTQRWAEAPQREQPRLDKAYSVQVCAGLRAIWEMFRHGEERARIAQWAVRNESPGGYAIMSVSGVQGMLSAGMVLALRADAGKPWSICVVRWIRTESAEQVELGLQVVGTGGSSASVGFRGADTVKTMAPALILQPLEGVRTKPAIVVKTGSYSSRRFVLVDDADHLYVAQGRVISLDMQTANIEMFQYEIDPYPT</sequence>
<organism evidence="1 2">
    <name type="scientific">Pseudothauera lacus</name>
    <dbReference type="NCBI Taxonomy" id="2136175"/>
    <lineage>
        <taxon>Bacteria</taxon>
        <taxon>Pseudomonadati</taxon>
        <taxon>Pseudomonadota</taxon>
        <taxon>Betaproteobacteria</taxon>
        <taxon>Rhodocyclales</taxon>
        <taxon>Zoogloeaceae</taxon>
        <taxon>Pseudothauera</taxon>
    </lineage>
</organism>
<dbReference type="RefSeq" id="WP_107494666.1">
    <property type="nucleotide sequence ID" value="NZ_PZKC01000016.1"/>
</dbReference>
<comment type="caution">
    <text evidence="1">The sequence shown here is derived from an EMBL/GenBank/DDBJ whole genome shotgun (WGS) entry which is preliminary data.</text>
</comment>
<gene>
    <name evidence="1" type="ORF">C8261_15625</name>
</gene>
<dbReference type="Proteomes" id="UP000241193">
    <property type="component" value="Unassembled WGS sequence"/>
</dbReference>
<proteinExistence type="predicted"/>
<dbReference type="EMBL" id="PZKC01000016">
    <property type="protein sequence ID" value="PTD95222.1"/>
    <property type="molecule type" value="Genomic_DNA"/>
</dbReference>
<dbReference type="AlphaFoldDB" id="A0A2T4IBS7"/>
<protein>
    <submittedName>
        <fullName evidence="1">Uncharacterized protein</fullName>
    </submittedName>
</protein>